<dbReference type="AlphaFoldDB" id="A0AAW0R240"/>
<keyword evidence="2" id="KW-1185">Reference proteome</keyword>
<dbReference type="SUPFAM" id="SSF48576">
    <property type="entry name" value="Terpenoid synthases"/>
    <property type="match status" value="1"/>
</dbReference>
<dbReference type="InterPro" id="IPR008949">
    <property type="entry name" value="Isoprenoid_synthase_dom_sf"/>
</dbReference>
<proteinExistence type="predicted"/>
<gene>
    <name evidence="1" type="ORF">PG999_005437</name>
</gene>
<reference evidence="1 2" key="1">
    <citation type="submission" date="2023-01" db="EMBL/GenBank/DDBJ databases">
        <title>Analysis of 21 Apiospora genomes using comparative genomics revels a genus with tremendous synthesis potential of carbohydrate active enzymes and secondary metabolites.</title>
        <authorList>
            <person name="Sorensen T."/>
        </authorList>
    </citation>
    <scope>NUCLEOTIDE SEQUENCE [LARGE SCALE GENOMIC DNA]</scope>
    <source>
        <strain evidence="1 2">CBS 117206</strain>
    </source>
</reference>
<dbReference type="Proteomes" id="UP001392437">
    <property type="component" value="Unassembled WGS sequence"/>
</dbReference>
<comment type="caution">
    <text evidence="1">The sequence shown here is derived from an EMBL/GenBank/DDBJ whole genome shotgun (WGS) entry which is preliminary data.</text>
</comment>
<protein>
    <submittedName>
        <fullName evidence="1">Terpenoid synthase</fullName>
    </submittedName>
</protein>
<name>A0AAW0R240_9PEZI</name>
<accession>A0AAW0R240</accession>
<organism evidence="1 2">
    <name type="scientific">Apiospora kogelbergensis</name>
    <dbReference type="NCBI Taxonomy" id="1337665"/>
    <lineage>
        <taxon>Eukaryota</taxon>
        <taxon>Fungi</taxon>
        <taxon>Dikarya</taxon>
        <taxon>Ascomycota</taxon>
        <taxon>Pezizomycotina</taxon>
        <taxon>Sordariomycetes</taxon>
        <taxon>Xylariomycetidae</taxon>
        <taxon>Amphisphaeriales</taxon>
        <taxon>Apiosporaceae</taxon>
        <taxon>Apiospora</taxon>
    </lineage>
</organism>
<dbReference type="EMBL" id="JAQQWP010000004">
    <property type="protein sequence ID" value="KAK8121317.1"/>
    <property type="molecule type" value="Genomic_DNA"/>
</dbReference>
<evidence type="ECO:0000313" key="1">
    <source>
        <dbReference type="EMBL" id="KAK8121317.1"/>
    </source>
</evidence>
<sequence length="317" mass="36037">MEFKYSREVENDLYETDGLNHGIPLRGCLRAQNDWDANVGNIAGYQGGIGDPYSFMAVTLPECLPERLEILAYANEFAFLYDDKLENLDLHGGLDAQSAVHGFLATFDDECFDKTALGRAKAHARPEIRLQSRIFTEMVALDPVRGETSMKAWAEFVQLAARTRVKQYMTLAEYVPARVIDAGEMLWFGFLTFGMALTIPADEYQTCMEMARPGYAVLGLTNDLYSWEKELKAAKQARSNYVFNAIWVIMKEYQADEEEAKGICKQQIRAYMSMFVKVVDRAKGDSTLSRDFRLYLEALLYSCTGNLVWSISCPRYH</sequence>
<evidence type="ECO:0000313" key="2">
    <source>
        <dbReference type="Proteomes" id="UP001392437"/>
    </source>
</evidence>
<dbReference type="Gene3D" id="1.10.600.10">
    <property type="entry name" value="Farnesyl Diphosphate Synthase"/>
    <property type="match status" value="1"/>
</dbReference>
<dbReference type="Pfam" id="PF19086">
    <property type="entry name" value="Terpene_syn_C_2"/>
    <property type="match status" value="1"/>
</dbReference>